<dbReference type="GO" id="GO:0005829">
    <property type="term" value="C:cytosol"/>
    <property type="evidence" value="ECO:0007669"/>
    <property type="project" value="TreeGrafter"/>
</dbReference>
<reference evidence="16 17" key="1">
    <citation type="submission" date="2013-04" db="EMBL/GenBank/DDBJ databases">
        <title>The Genome Sequence of Propionimicrobium lymphophilum ACS-093-V-SCH5.</title>
        <authorList>
            <consortium name="The Broad Institute Genomics Platform"/>
            <person name="Earl A."/>
            <person name="Ward D."/>
            <person name="Feldgarden M."/>
            <person name="Gevers D."/>
            <person name="Saerens B."/>
            <person name="Vaneechoutte M."/>
            <person name="Walker B."/>
            <person name="Young S."/>
            <person name="Zeng Q."/>
            <person name="Gargeya S."/>
            <person name="Fitzgerald M."/>
            <person name="Haas B."/>
            <person name="Abouelleil A."/>
            <person name="Allen A.W."/>
            <person name="Alvarado L."/>
            <person name="Arachchi H.M."/>
            <person name="Berlin A.M."/>
            <person name="Chapman S.B."/>
            <person name="Gainer-Dewar J."/>
            <person name="Goldberg J."/>
            <person name="Griggs A."/>
            <person name="Gujja S."/>
            <person name="Hansen M."/>
            <person name="Howarth C."/>
            <person name="Imamovic A."/>
            <person name="Ireland A."/>
            <person name="Larimer J."/>
            <person name="McCowan C."/>
            <person name="Murphy C."/>
            <person name="Pearson M."/>
            <person name="Poon T.W."/>
            <person name="Priest M."/>
            <person name="Roberts A."/>
            <person name="Saif S."/>
            <person name="Shea T."/>
            <person name="Sisk P."/>
            <person name="Sykes S."/>
            <person name="Wortman J."/>
            <person name="Nusbaum C."/>
            <person name="Birren B."/>
        </authorList>
    </citation>
    <scope>NUCLEOTIDE SEQUENCE [LARGE SCALE GENOMIC DNA]</scope>
    <source>
        <strain evidence="16 17">ACS-093-V-SCH5</strain>
    </source>
</reference>
<comment type="subunit">
    <text evidence="13">Homotetramer.</text>
</comment>
<dbReference type="GO" id="GO:0019877">
    <property type="term" value="P:diaminopimelate biosynthetic process"/>
    <property type="evidence" value="ECO:0007669"/>
    <property type="project" value="UniProtKB-UniRule"/>
</dbReference>
<keyword evidence="3 13" id="KW-0028">Amino-acid biosynthesis</keyword>
<comment type="pathway">
    <text evidence="9 13">Amino-acid biosynthesis; L-lysine biosynthesis via DAP pathway; (S)-tetrahydrodipicolinate from L-aspartate: step 4/4.</text>
</comment>
<organism evidence="16 17">
    <name type="scientific">Propionimicrobium lymphophilum ACS-093-V-SCH5</name>
    <dbReference type="NCBI Taxonomy" id="883161"/>
    <lineage>
        <taxon>Bacteria</taxon>
        <taxon>Bacillati</taxon>
        <taxon>Actinomycetota</taxon>
        <taxon>Actinomycetes</taxon>
        <taxon>Propionibacteriales</taxon>
        <taxon>Propionibacteriaceae</taxon>
        <taxon>Propionimicrobium</taxon>
    </lineage>
</organism>
<dbReference type="OrthoDB" id="9790352at2"/>
<feature type="domain" description="Dihydrodipicolinate reductase N-terminal" evidence="14">
    <location>
        <begin position="2"/>
        <end position="103"/>
    </location>
</feature>
<dbReference type="Proteomes" id="UP000014417">
    <property type="component" value="Unassembled WGS sequence"/>
</dbReference>
<evidence type="ECO:0000256" key="11">
    <source>
        <dbReference type="ARBA" id="ARBA00049080"/>
    </source>
</evidence>
<feature type="domain" description="Dihydrodipicolinate reductase C-terminal" evidence="15">
    <location>
        <begin position="107"/>
        <end position="242"/>
    </location>
</feature>
<feature type="binding site" evidence="13">
    <location>
        <position position="38"/>
    </location>
    <ligand>
        <name>NAD(+)</name>
        <dbReference type="ChEBI" id="CHEBI:57540"/>
    </ligand>
</feature>
<sequence>MIKVAVFGAKGRMGQRICQAVEEAEDMELVAAIDAGEDREPAKAADVAIDFTVPDAVLGNIEWCLSNNVHTVVGTTGFTDEKYDQVRKWQASSKANALIASNFSIAAVLMMSFAAKAAPFFESVEIIELHHPDKLDAPSGTAQTTARAISQAREKAGCAQIPDATQTDPNGARGAQIDGVHIHAVRSRGLFAHQEVIFGNPGEQLTVRDDSFDRGSYMPGILAAVRAIGDRPGLTIGIDELLGV</sequence>
<gene>
    <name evidence="13" type="primary">dapB</name>
    <name evidence="16" type="ORF">HMPREF9306_00726</name>
</gene>
<evidence type="ECO:0000313" key="16">
    <source>
        <dbReference type="EMBL" id="EPD33195.1"/>
    </source>
</evidence>
<dbReference type="SUPFAM" id="SSF55347">
    <property type="entry name" value="Glyceraldehyde-3-phosphate dehydrogenase-like, C-terminal domain"/>
    <property type="match status" value="1"/>
</dbReference>
<feature type="active site" description="Proton donor" evidence="13">
    <location>
        <position position="134"/>
    </location>
</feature>
<keyword evidence="4 13" id="KW-0521">NADP</keyword>
<dbReference type="GO" id="GO:0008839">
    <property type="term" value="F:4-hydroxy-tetrahydrodipicolinate reductase"/>
    <property type="evidence" value="ECO:0007669"/>
    <property type="project" value="UniProtKB-UniRule"/>
</dbReference>
<evidence type="ECO:0000259" key="15">
    <source>
        <dbReference type="Pfam" id="PF05173"/>
    </source>
</evidence>
<accession>S2W4M2</accession>
<feature type="binding site" evidence="13">
    <location>
        <position position="131"/>
    </location>
    <ligand>
        <name>(S)-2,3,4,5-tetrahydrodipicolinate</name>
        <dbReference type="ChEBI" id="CHEBI:16845"/>
    </ligand>
</feature>
<dbReference type="PATRIC" id="fig|883161.3.peg.726"/>
<feature type="binding site" evidence="13">
    <location>
        <begin position="140"/>
        <end position="141"/>
    </location>
    <ligand>
        <name>(S)-2,3,4,5-tetrahydrodipicolinate</name>
        <dbReference type="ChEBI" id="CHEBI:16845"/>
    </ligand>
</feature>
<comment type="caution">
    <text evidence="16">The sequence shown here is derived from an EMBL/GenBank/DDBJ whole genome shotgun (WGS) entry which is preliminary data.</text>
</comment>
<dbReference type="InterPro" id="IPR022664">
    <property type="entry name" value="DapB_N_CS"/>
</dbReference>
<evidence type="ECO:0000256" key="9">
    <source>
        <dbReference type="ARBA" id="ARBA00037922"/>
    </source>
</evidence>
<comment type="caution">
    <text evidence="13">Was originally thought to be a dihydrodipicolinate reductase (DHDPR), catalyzing the conversion of dihydrodipicolinate to tetrahydrodipicolinate. However, it was shown in E.coli that the substrate of the enzymatic reaction is not dihydrodipicolinate (DHDP) but in fact (2S,4S)-4-hydroxy-2,3,4,5-tetrahydrodipicolinic acid (HTPA), the product released by the DapA-catalyzed reaction.</text>
</comment>
<dbReference type="Pfam" id="PF05173">
    <property type="entry name" value="DapB_C"/>
    <property type="match status" value="1"/>
</dbReference>
<evidence type="ECO:0000256" key="4">
    <source>
        <dbReference type="ARBA" id="ARBA00022857"/>
    </source>
</evidence>
<dbReference type="HAMAP" id="MF_00102">
    <property type="entry name" value="DapB"/>
    <property type="match status" value="1"/>
</dbReference>
<dbReference type="RefSeq" id="WP_016455570.1">
    <property type="nucleotide sequence ID" value="NZ_KE150269.1"/>
</dbReference>
<feature type="active site" description="Proton donor/acceptor" evidence="13">
    <location>
        <position position="130"/>
    </location>
</feature>
<dbReference type="GO" id="GO:0051287">
    <property type="term" value="F:NAD binding"/>
    <property type="evidence" value="ECO:0007669"/>
    <property type="project" value="UniProtKB-UniRule"/>
</dbReference>
<dbReference type="InterPro" id="IPR023940">
    <property type="entry name" value="DHDPR_bac"/>
</dbReference>
<keyword evidence="17" id="KW-1185">Reference proteome</keyword>
<name>S2W4M2_9ACTN</name>
<dbReference type="AlphaFoldDB" id="S2W4M2"/>
<evidence type="ECO:0000256" key="8">
    <source>
        <dbReference type="ARBA" id="ARBA00023154"/>
    </source>
</evidence>
<dbReference type="HOGENOM" id="CLU_047479_0_1_11"/>
<comment type="function">
    <text evidence="13">Catalyzes the conversion of 4-hydroxy-tetrahydrodipicolinate (HTPA) to tetrahydrodipicolinate.</text>
</comment>
<dbReference type="SUPFAM" id="SSF51735">
    <property type="entry name" value="NAD(P)-binding Rossmann-fold domains"/>
    <property type="match status" value="1"/>
</dbReference>
<keyword evidence="8 13" id="KW-0457">Lysine biosynthesis</keyword>
<evidence type="ECO:0000256" key="10">
    <source>
        <dbReference type="ARBA" id="ARBA00038983"/>
    </source>
</evidence>
<dbReference type="Pfam" id="PF01113">
    <property type="entry name" value="DapB_N"/>
    <property type="match status" value="1"/>
</dbReference>
<dbReference type="UniPathway" id="UPA00034">
    <property type="reaction ID" value="UER00018"/>
</dbReference>
<evidence type="ECO:0000256" key="5">
    <source>
        <dbReference type="ARBA" id="ARBA00022915"/>
    </source>
</evidence>
<keyword evidence="6 13" id="KW-0560">Oxidoreductase</keyword>
<feature type="binding site" evidence="13">
    <location>
        <begin position="74"/>
        <end position="76"/>
    </location>
    <ligand>
        <name>NAD(+)</name>
        <dbReference type="ChEBI" id="CHEBI:57540"/>
    </ligand>
</feature>
<dbReference type="PANTHER" id="PTHR20836:SF0">
    <property type="entry name" value="4-HYDROXY-TETRAHYDRODIPICOLINATE REDUCTASE 1, CHLOROPLASTIC-RELATED"/>
    <property type="match status" value="1"/>
</dbReference>
<feature type="binding site" evidence="13">
    <location>
        <begin position="8"/>
        <end position="13"/>
    </location>
    <ligand>
        <name>NAD(+)</name>
        <dbReference type="ChEBI" id="CHEBI:57540"/>
    </ligand>
</feature>
<evidence type="ECO:0000256" key="3">
    <source>
        <dbReference type="ARBA" id="ARBA00022605"/>
    </source>
</evidence>
<comment type="catalytic activity">
    <reaction evidence="12 13">
        <text>(S)-2,3,4,5-tetrahydrodipicolinate + NAD(+) + H2O = (2S,4S)-4-hydroxy-2,3,4,5-tetrahydrodipicolinate + NADH + H(+)</text>
        <dbReference type="Rhea" id="RHEA:35323"/>
        <dbReference type="ChEBI" id="CHEBI:15377"/>
        <dbReference type="ChEBI" id="CHEBI:15378"/>
        <dbReference type="ChEBI" id="CHEBI:16845"/>
        <dbReference type="ChEBI" id="CHEBI:57540"/>
        <dbReference type="ChEBI" id="CHEBI:57945"/>
        <dbReference type="ChEBI" id="CHEBI:67139"/>
        <dbReference type="EC" id="1.17.1.8"/>
    </reaction>
</comment>
<keyword evidence="5 13" id="KW-0220">Diaminopimelate biosynthesis</keyword>
<comment type="catalytic activity">
    <reaction evidence="11 13">
        <text>(S)-2,3,4,5-tetrahydrodipicolinate + NADP(+) + H2O = (2S,4S)-4-hydroxy-2,3,4,5-tetrahydrodipicolinate + NADPH + H(+)</text>
        <dbReference type="Rhea" id="RHEA:35331"/>
        <dbReference type="ChEBI" id="CHEBI:15377"/>
        <dbReference type="ChEBI" id="CHEBI:15378"/>
        <dbReference type="ChEBI" id="CHEBI:16845"/>
        <dbReference type="ChEBI" id="CHEBI:57783"/>
        <dbReference type="ChEBI" id="CHEBI:58349"/>
        <dbReference type="ChEBI" id="CHEBI:67139"/>
        <dbReference type="EC" id="1.17.1.8"/>
    </reaction>
</comment>
<dbReference type="PROSITE" id="PS01298">
    <property type="entry name" value="DAPB"/>
    <property type="match status" value="1"/>
</dbReference>
<dbReference type="EMBL" id="AGZR01000005">
    <property type="protein sequence ID" value="EPD33195.1"/>
    <property type="molecule type" value="Genomic_DNA"/>
</dbReference>
<dbReference type="Gene3D" id="3.30.360.10">
    <property type="entry name" value="Dihydrodipicolinate Reductase, domain 2"/>
    <property type="match status" value="1"/>
</dbReference>
<dbReference type="CDD" id="cd02274">
    <property type="entry name" value="DHDPR_N"/>
    <property type="match status" value="1"/>
</dbReference>
<evidence type="ECO:0000256" key="2">
    <source>
        <dbReference type="ARBA" id="ARBA00022490"/>
    </source>
</evidence>
<dbReference type="FunFam" id="3.30.360.10:FF:000009">
    <property type="entry name" value="4-hydroxy-tetrahydrodipicolinate reductase"/>
    <property type="match status" value="1"/>
</dbReference>
<feature type="binding site" evidence="13">
    <location>
        <position position="39"/>
    </location>
    <ligand>
        <name>NADP(+)</name>
        <dbReference type="ChEBI" id="CHEBI:58349"/>
    </ligand>
</feature>
<evidence type="ECO:0000259" key="14">
    <source>
        <dbReference type="Pfam" id="PF01113"/>
    </source>
</evidence>
<dbReference type="PANTHER" id="PTHR20836">
    <property type="entry name" value="DIHYDRODIPICOLINATE REDUCTASE"/>
    <property type="match status" value="1"/>
</dbReference>
<evidence type="ECO:0000256" key="13">
    <source>
        <dbReference type="HAMAP-Rule" id="MF_00102"/>
    </source>
</evidence>
<keyword evidence="7 13" id="KW-0520">NAD</keyword>
<dbReference type="GO" id="GO:0009089">
    <property type="term" value="P:lysine biosynthetic process via diaminopimelate"/>
    <property type="evidence" value="ECO:0007669"/>
    <property type="project" value="UniProtKB-UniRule"/>
</dbReference>
<evidence type="ECO:0000256" key="7">
    <source>
        <dbReference type="ARBA" id="ARBA00023027"/>
    </source>
</evidence>
<evidence type="ECO:0000256" key="6">
    <source>
        <dbReference type="ARBA" id="ARBA00023002"/>
    </source>
</evidence>
<keyword evidence="2 13" id="KW-0963">Cytoplasm</keyword>
<dbReference type="GO" id="GO:0016726">
    <property type="term" value="F:oxidoreductase activity, acting on CH or CH2 groups, NAD or NADP as acceptor"/>
    <property type="evidence" value="ECO:0007669"/>
    <property type="project" value="UniProtKB-UniRule"/>
</dbReference>
<evidence type="ECO:0000313" key="17">
    <source>
        <dbReference type="Proteomes" id="UP000014417"/>
    </source>
</evidence>
<dbReference type="NCBIfam" id="TIGR00036">
    <property type="entry name" value="dapB"/>
    <property type="match status" value="1"/>
</dbReference>
<comment type="similarity">
    <text evidence="1 13">Belongs to the DapB family.</text>
</comment>
<dbReference type="EC" id="1.17.1.8" evidence="10 13"/>
<protein>
    <recommendedName>
        <fullName evidence="10 13">4-hydroxy-tetrahydrodipicolinate reductase</fullName>
        <shortName evidence="13">HTPA reductase</shortName>
        <ecNumber evidence="10 13">1.17.1.8</ecNumber>
    </recommendedName>
</protein>
<dbReference type="STRING" id="883161.HMPREF9306_00726"/>
<dbReference type="GO" id="GO:0050661">
    <property type="term" value="F:NADP binding"/>
    <property type="evidence" value="ECO:0007669"/>
    <property type="project" value="UniProtKB-UniRule"/>
</dbReference>
<dbReference type="InterPro" id="IPR000846">
    <property type="entry name" value="DapB_N"/>
</dbReference>
<dbReference type="InterPro" id="IPR022663">
    <property type="entry name" value="DapB_C"/>
</dbReference>
<dbReference type="InterPro" id="IPR036291">
    <property type="entry name" value="NAD(P)-bd_dom_sf"/>
</dbReference>
<evidence type="ECO:0000256" key="1">
    <source>
        <dbReference type="ARBA" id="ARBA00006642"/>
    </source>
</evidence>
<dbReference type="Gene3D" id="3.40.50.720">
    <property type="entry name" value="NAD(P)-binding Rossmann-like Domain"/>
    <property type="match status" value="1"/>
</dbReference>
<dbReference type="PIRSF" id="PIRSF000161">
    <property type="entry name" value="DHPR"/>
    <property type="match status" value="1"/>
</dbReference>
<evidence type="ECO:0000256" key="12">
    <source>
        <dbReference type="ARBA" id="ARBA00049396"/>
    </source>
</evidence>
<proteinExistence type="inferred from homology"/>
<comment type="subcellular location">
    <subcellularLocation>
        <location evidence="13">Cytoplasm</location>
    </subcellularLocation>
</comment>
<feature type="binding site" evidence="13">
    <location>
        <begin position="100"/>
        <end position="103"/>
    </location>
    <ligand>
        <name>NAD(+)</name>
        <dbReference type="ChEBI" id="CHEBI:57540"/>
    </ligand>
</feature>